<protein>
    <submittedName>
        <fullName evidence="2">Uncharacterized protein</fullName>
    </submittedName>
</protein>
<evidence type="ECO:0000313" key="2">
    <source>
        <dbReference type="EMBL" id="KAK4177362.1"/>
    </source>
</evidence>
<feature type="compositionally biased region" description="Polar residues" evidence="1">
    <location>
        <begin position="462"/>
        <end position="488"/>
    </location>
</feature>
<dbReference type="EMBL" id="MU866167">
    <property type="protein sequence ID" value="KAK4177362.1"/>
    <property type="molecule type" value="Genomic_DNA"/>
</dbReference>
<evidence type="ECO:0000313" key="3">
    <source>
        <dbReference type="Proteomes" id="UP001302321"/>
    </source>
</evidence>
<feature type="compositionally biased region" description="Basic and acidic residues" evidence="1">
    <location>
        <begin position="772"/>
        <end position="785"/>
    </location>
</feature>
<feature type="compositionally biased region" description="Polar residues" evidence="1">
    <location>
        <begin position="361"/>
        <end position="379"/>
    </location>
</feature>
<feature type="compositionally biased region" description="Polar residues" evidence="1">
    <location>
        <begin position="423"/>
        <end position="435"/>
    </location>
</feature>
<feature type="compositionally biased region" description="Basic and acidic residues" evidence="1">
    <location>
        <begin position="1"/>
        <end position="13"/>
    </location>
</feature>
<feature type="region of interest" description="Disordered" evidence="1">
    <location>
        <begin position="1"/>
        <end position="33"/>
    </location>
</feature>
<evidence type="ECO:0000256" key="1">
    <source>
        <dbReference type="SAM" id="MobiDB-lite"/>
    </source>
</evidence>
<feature type="compositionally biased region" description="Basic residues" evidence="1">
    <location>
        <begin position="204"/>
        <end position="221"/>
    </location>
</feature>
<proteinExistence type="predicted"/>
<keyword evidence="3" id="KW-1185">Reference proteome</keyword>
<reference evidence="2" key="2">
    <citation type="submission" date="2023-05" db="EMBL/GenBank/DDBJ databases">
        <authorList>
            <consortium name="Lawrence Berkeley National Laboratory"/>
            <person name="Steindorff A."/>
            <person name="Hensen N."/>
            <person name="Bonometti L."/>
            <person name="Westerberg I."/>
            <person name="Brannstrom I.O."/>
            <person name="Guillou S."/>
            <person name="Cros-Aarteil S."/>
            <person name="Calhoun S."/>
            <person name="Haridas S."/>
            <person name="Kuo A."/>
            <person name="Mondo S."/>
            <person name="Pangilinan J."/>
            <person name="Riley R."/>
            <person name="Labutti K."/>
            <person name="Andreopoulos B."/>
            <person name="Lipzen A."/>
            <person name="Chen C."/>
            <person name="Yanf M."/>
            <person name="Daum C."/>
            <person name="Ng V."/>
            <person name="Clum A."/>
            <person name="Ohm R."/>
            <person name="Martin F."/>
            <person name="Silar P."/>
            <person name="Natvig D."/>
            <person name="Lalanne C."/>
            <person name="Gautier V."/>
            <person name="Ament-Velasquez S.L."/>
            <person name="Kruys A."/>
            <person name="Hutchinson M.I."/>
            <person name="Powell A.J."/>
            <person name="Barry K."/>
            <person name="Miller A.N."/>
            <person name="Grigoriev I.V."/>
            <person name="Debuchy R."/>
            <person name="Gladieux P."/>
            <person name="Thoren M.H."/>
            <person name="Johannesson H."/>
        </authorList>
    </citation>
    <scope>NUCLEOTIDE SEQUENCE</scope>
    <source>
        <strain evidence="2">CBS 892.96</strain>
    </source>
</reference>
<sequence length="859" mass="97269">MGDFVTLHEEPQRHAGMPPVGQPLPPHLHSHHPVRKVDAVPPHARGTRYHTGPVVTQQYGNPIIARHSRPAITPAAITSSFCEERSPTAEEMRELHTHWHVYRFQNFNSEKKSGWQIVPVPETSKYDIASKVQSLNRTTVPVLHKLNELEGEILDQINAVQREHEIEFGPNFHTELMQIEDIVLVVEKEKTTKERGRGYERDHKASKHHHRSRHSERRSKSRGVPPSRSRERKEKRVSVTAYFRTSPKPDVDLHMSVHGAAEEARPRTPPRYAYHVGTPEEGRVHFQQPSHDFPSHHQHHHHPQQTQHSQHAQQPQHRHDPRGPPQHQPQHPLYPPAGDRQFSQMRQPSPPASRNAPPQMGGNTISRGESPATQGRPPTQAQGYPQGHPQGHQHGKPQGEQQAQCRPPPQGQVQPRAVPLQQVPPQTQKDPAQRQTEYRGNGGPAATVAHPSNKPGILKPQPSGQGLSQRRASFTPQFTSPPGSPSTDESLFSEVFSEEEEEYDSDTAVSMESFPEHTQFAGPRKATNAVANEPPPPPLPRFMESAAHGMPPKLARQMPLQPPMMQQQHKPQQRHVVKGRQPSFSNHMATERMYAPTPPPLFPIKQRPRVDVQEIEQNAYEAGRADAREEVIKLAERVTAAAVSSSTKSQIMLPERSRPQAPPQILHHQSPVPPQPVRWTTLPPQAPHSGVRRVQGMEARRNSFAQTPPLDRYESERTVDRRRDSLVDRDFDRRRVDDAEYVVEYGAGAYEERQCGSGIYHRSSPPLPYSPKAEERFRRPSVNDDRDRQYETVRVRVGGERLPRREEEPVYVRGREIERGGFLGVDGGAVRFGSSNTFNSRPGLAKRTATYPIRYSRDH</sequence>
<feature type="compositionally biased region" description="Basic and acidic residues" evidence="1">
    <location>
        <begin position="228"/>
        <end position="237"/>
    </location>
</feature>
<accession>A0AAN6WC47</accession>
<feature type="region of interest" description="Disordered" evidence="1">
    <location>
        <begin position="284"/>
        <end position="546"/>
    </location>
</feature>
<dbReference type="AlphaFoldDB" id="A0AAN6WC47"/>
<dbReference type="Proteomes" id="UP001302321">
    <property type="component" value="Unassembled WGS sequence"/>
</dbReference>
<feature type="region of interest" description="Disordered" evidence="1">
    <location>
        <begin position="191"/>
        <end position="254"/>
    </location>
</feature>
<name>A0AAN6WC47_9PEZI</name>
<feature type="compositionally biased region" description="Pro residues" evidence="1">
    <location>
        <begin position="323"/>
        <end position="335"/>
    </location>
</feature>
<feature type="region of interest" description="Disordered" evidence="1">
    <location>
        <begin position="761"/>
        <end position="785"/>
    </location>
</feature>
<reference evidence="2" key="1">
    <citation type="journal article" date="2023" name="Mol. Phylogenet. Evol.">
        <title>Genome-scale phylogeny and comparative genomics of the fungal order Sordariales.</title>
        <authorList>
            <person name="Hensen N."/>
            <person name="Bonometti L."/>
            <person name="Westerberg I."/>
            <person name="Brannstrom I.O."/>
            <person name="Guillou S."/>
            <person name="Cros-Aarteil S."/>
            <person name="Calhoun S."/>
            <person name="Haridas S."/>
            <person name="Kuo A."/>
            <person name="Mondo S."/>
            <person name="Pangilinan J."/>
            <person name="Riley R."/>
            <person name="LaButti K."/>
            <person name="Andreopoulos B."/>
            <person name="Lipzen A."/>
            <person name="Chen C."/>
            <person name="Yan M."/>
            <person name="Daum C."/>
            <person name="Ng V."/>
            <person name="Clum A."/>
            <person name="Steindorff A."/>
            <person name="Ohm R.A."/>
            <person name="Martin F."/>
            <person name="Silar P."/>
            <person name="Natvig D.O."/>
            <person name="Lalanne C."/>
            <person name="Gautier V."/>
            <person name="Ament-Velasquez S.L."/>
            <person name="Kruys A."/>
            <person name="Hutchinson M.I."/>
            <person name="Powell A.J."/>
            <person name="Barry K."/>
            <person name="Miller A.N."/>
            <person name="Grigoriev I.V."/>
            <person name="Debuchy R."/>
            <person name="Gladieux P."/>
            <person name="Hiltunen Thoren M."/>
            <person name="Johannesson H."/>
        </authorList>
    </citation>
    <scope>NUCLEOTIDE SEQUENCE</scope>
    <source>
        <strain evidence="2">CBS 892.96</strain>
    </source>
</reference>
<organism evidence="2 3">
    <name type="scientific">Triangularia setosa</name>
    <dbReference type="NCBI Taxonomy" id="2587417"/>
    <lineage>
        <taxon>Eukaryota</taxon>
        <taxon>Fungi</taxon>
        <taxon>Dikarya</taxon>
        <taxon>Ascomycota</taxon>
        <taxon>Pezizomycotina</taxon>
        <taxon>Sordariomycetes</taxon>
        <taxon>Sordariomycetidae</taxon>
        <taxon>Sordariales</taxon>
        <taxon>Podosporaceae</taxon>
        <taxon>Triangularia</taxon>
    </lineage>
</organism>
<feature type="compositionally biased region" description="Acidic residues" evidence="1">
    <location>
        <begin position="496"/>
        <end position="505"/>
    </location>
</feature>
<feature type="compositionally biased region" description="Low complexity" evidence="1">
    <location>
        <begin position="380"/>
        <end position="402"/>
    </location>
</feature>
<feature type="region of interest" description="Disordered" evidence="1">
    <location>
        <begin position="701"/>
        <end position="720"/>
    </location>
</feature>
<gene>
    <name evidence="2" type="ORF">QBC36DRAFT_135276</name>
</gene>
<comment type="caution">
    <text evidence="2">The sequence shown here is derived from an EMBL/GenBank/DDBJ whole genome shotgun (WGS) entry which is preliminary data.</text>
</comment>
<feature type="compositionally biased region" description="Basic and acidic residues" evidence="1">
    <location>
        <begin position="711"/>
        <end position="720"/>
    </location>
</feature>
<feature type="compositionally biased region" description="Low complexity" evidence="1">
    <location>
        <begin position="304"/>
        <end position="315"/>
    </location>
</feature>
<feature type="compositionally biased region" description="Basic and acidic residues" evidence="1">
    <location>
        <begin position="191"/>
        <end position="203"/>
    </location>
</feature>